<feature type="compositionally biased region" description="Basic and acidic residues" evidence="7">
    <location>
        <begin position="1222"/>
        <end position="1241"/>
    </location>
</feature>
<feature type="region of interest" description="Disordered" evidence="7">
    <location>
        <begin position="187"/>
        <end position="279"/>
    </location>
</feature>
<dbReference type="InterPro" id="IPR001841">
    <property type="entry name" value="Znf_RING"/>
</dbReference>
<dbReference type="GO" id="GO:0032454">
    <property type="term" value="F:histone H3K9 demethylase activity"/>
    <property type="evidence" value="ECO:0007669"/>
    <property type="project" value="InterPro"/>
</dbReference>
<dbReference type="GO" id="GO:0003677">
    <property type="term" value="F:DNA binding"/>
    <property type="evidence" value="ECO:0007669"/>
    <property type="project" value="InterPro"/>
</dbReference>
<keyword evidence="3" id="KW-0479">Metal-binding</keyword>
<sequence length="1241" mass="139049">MADEAEWNEAEAGIAAPGAGVAPPAPGGGEETKRKRGRPKGSLDTYKRRRRRRRTGDLVSAVPAASLGDMGHSCGCIPAPPLPPPCTVYTVRDGGVAITPQSMEDEAEGVEAESGNAGAASAARDGEETKRKRGSPEGSLNERNKDRTPKPKAKGRRRRRTDDQTLSVSAVSLGDLGLGVAAGTRSIRERRPAPNAFFDVGSDSDTEHDDDDDEEQTTIDQANHESAKTGDSVKKGGRPRKMEAGQLHTRTQISNGKSNGHTNGNPAGKKRGRGRPKKLTVEQAITRCQFSNGETNKFITLYGIFKLEFHQVSNFFLLQSGAEAARSKQSRNRRISQNAKKRKRDEGKESMTKKLNKRSKMLTGENALMCHQCQRKDKPRVVRCQSCKKKRFCLPCIEQWYPNLPEDEFAVKCPYCRKNCNCKACLRMRGVEEPPKKEISKENEIRYAFHIVTMLLPWMRELRQEQLEEKEVEANIQGVSMNEIKVEQAEFDLDDRVYCDRCKTSIVDFHRSCKRCFYDLCLNCCKELRKGEIPGGEEVEYVPPEPKGRSYSFGKIHLLKDADRSKNSSNGESYNGMPAVGNSNNGLLLWKAKSNGSIPCPPKEVGGCGSTLLDLKCLFPEKMFAELEYRADKVLRSGTLAKAMVSRSDRCPCFNQSGKIRTESKSVREAASRKGSSDNFLYCPVAIGIQDDDIVHFQMHWAKGEPVVVSDVLQLTSGLSWEPMVMWRALRERSKGKAEDEQFAVWAIDCLDWCEVEINIHRFFSGYTTGRTHARTHWPQMLKLKDWPPSSSFDKRLPRHGAEFISALPFREYTDPRYGPLNLAAKLPAGVLKPDLGPKSYIAYGFYKELGRGDSVTKLHCDMSDAVNILTHTAEVTCQTDIGLIEKIQKDMREQDLQELYGGLNSRSELKLSPAPTECRDESVDEGLKTSYSREGNCVNRDNYNGLDINALPPDDDGDIAKDKESSPGSEWQSELGQSSDHNNGVNTTDEMYNGAHYISHNQKSTGRKVGIKPQEEKSEKADCSGTCAYLKGSSEDNPEMPIVESSEEQSTGGALWDIFRRQDSDKLQDYLRKHCSEFRHIYCNPVKKVFHPIHDQSFYLTEEHKRKLKEEYGIEPWTFEQKLGEAVFIPAGCPHQVRNLKSCIKVALDFVSPENVGECVKLTEEFRRLPSFHKAKEDKLEIKKMAVHALNEAVNFLDPRSSEELKIGVGENICEDESVDEKELPPRRGVEVSGVDEKPK</sequence>
<dbReference type="InterPro" id="IPR017956">
    <property type="entry name" value="AT_hook_DNA-bd_motif"/>
</dbReference>
<gene>
    <name evidence="8" type="ORF">ZEAMMB73_Zm00001d051849</name>
</gene>
<dbReference type="PROSITE" id="PS51184">
    <property type="entry name" value="JMJC"/>
    <property type="match status" value="1"/>
</dbReference>
<evidence type="ECO:0000256" key="3">
    <source>
        <dbReference type="ARBA" id="ARBA00022723"/>
    </source>
</evidence>
<dbReference type="PANTHER" id="PTHR12549">
    <property type="entry name" value="JMJC DOMAIN-CONTAINING HISTONE DEMETHYLATION PROTEIN"/>
    <property type="match status" value="1"/>
</dbReference>
<organism evidence="8">
    <name type="scientific">Zea mays</name>
    <name type="common">Maize</name>
    <dbReference type="NCBI Taxonomy" id="4577"/>
    <lineage>
        <taxon>Eukaryota</taxon>
        <taxon>Viridiplantae</taxon>
        <taxon>Streptophyta</taxon>
        <taxon>Embryophyta</taxon>
        <taxon>Tracheophyta</taxon>
        <taxon>Spermatophyta</taxon>
        <taxon>Magnoliopsida</taxon>
        <taxon>Liliopsida</taxon>
        <taxon>Poales</taxon>
        <taxon>Poaceae</taxon>
        <taxon>PACMAD clade</taxon>
        <taxon>Panicoideae</taxon>
        <taxon>Andropogonodae</taxon>
        <taxon>Andropogoneae</taxon>
        <taxon>Tripsacinae</taxon>
        <taxon>Zea</taxon>
    </lineage>
</organism>
<comment type="subcellular location">
    <subcellularLocation>
        <location evidence="1">Nucleus</location>
    </subcellularLocation>
</comment>
<dbReference type="EMBL" id="CM000780">
    <property type="protein sequence ID" value="AQK55249.1"/>
    <property type="molecule type" value="Genomic_DNA"/>
</dbReference>
<dbReference type="PROSITE" id="PS50089">
    <property type="entry name" value="ZF_RING_2"/>
    <property type="match status" value="1"/>
</dbReference>
<dbReference type="InterPro" id="IPR003347">
    <property type="entry name" value="JmjC_dom"/>
</dbReference>
<feature type="compositionally biased region" description="Low complexity" evidence="7">
    <location>
        <begin position="10"/>
        <end position="22"/>
    </location>
</feature>
<feature type="compositionally biased region" description="Acidic residues" evidence="7">
    <location>
        <begin position="202"/>
        <end position="217"/>
    </location>
</feature>
<comment type="similarity">
    <text evidence="2">Belongs to the JARID1 histone demethylase family.</text>
</comment>
<proteinExistence type="inferred from homology"/>
<keyword evidence="5" id="KW-0804">Transcription</keyword>
<dbReference type="FunFam" id="2.60.120.650:FF:000034">
    <property type="entry name" value="Transcription factor jumonji (JmjC) domain-containing protein"/>
    <property type="match status" value="1"/>
</dbReference>
<dbReference type="InterPro" id="IPR018866">
    <property type="entry name" value="Znf-4CXXC_R1"/>
</dbReference>
<feature type="compositionally biased region" description="Basic and acidic residues" evidence="7">
    <location>
        <begin position="140"/>
        <end position="149"/>
    </location>
</feature>
<feature type="compositionally biased region" description="Basic and acidic residues" evidence="7">
    <location>
        <begin position="918"/>
        <end position="928"/>
    </location>
</feature>
<evidence type="ECO:0000256" key="5">
    <source>
        <dbReference type="ARBA" id="ARBA00023163"/>
    </source>
</evidence>
<dbReference type="GO" id="GO:0046872">
    <property type="term" value="F:metal ion binding"/>
    <property type="evidence" value="ECO:0007669"/>
    <property type="project" value="UniProtKB-KW"/>
</dbReference>
<dbReference type="IntAct" id="A0A1D6QA82">
    <property type="interactions" value="1"/>
</dbReference>
<dbReference type="SUPFAM" id="SSF51197">
    <property type="entry name" value="Clavaminate synthase-like"/>
    <property type="match status" value="1"/>
</dbReference>
<feature type="region of interest" description="Disordered" evidence="7">
    <location>
        <begin position="943"/>
        <end position="991"/>
    </location>
</feature>
<dbReference type="PANTHER" id="PTHR12549:SF63">
    <property type="entry name" value="TRANSCRIPTION FACTOR JUMONJI (JMJC) DOMAIN-CONTAINING PROTEIN"/>
    <property type="match status" value="1"/>
</dbReference>
<dbReference type="SMART" id="SM00558">
    <property type="entry name" value="JmjC"/>
    <property type="match status" value="1"/>
</dbReference>
<dbReference type="Pfam" id="PF02373">
    <property type="entry name" value="JmjC"/>
    <property type="match status" value="1"/>
</dbReference>
<feature type="compositionally biased region" description="Low complexity" evidence="7">
    <location>
        <begin position="112"/>
        <end position="123"/>
    </location>
</feature>
<name>A0A1D6QA82_MAIZE</name>
<evidence type="ECO:0000256" key="2">
    <source>
        <dbReference type="ARBA" id="ARBA00006801"/>
    </source>
</evidence>
<evidence type="ECO:0000313" key="8">
    <source>
        <dbReference type="EMBL" id="AQK55249.1"/>
    </source>
</evidence>
<dbReference type="SMR" id="A0A1D6QA82"/>
<accession>A0A1D6QA82</accession>
<keyword evidence="6" id="KW-0539">Nucleus</keyword>
<feature type="compositionally biased region" description="Polar residues" evidence="7">
    <location>
        <begin position="248"/>
        <end position="265"/>
    </location>
</feature>
<dbReference type="SMART" id="SM00384">
    <property type="entry name" value="AT_hook"/>
    <property type="match status" value="3"/>
</dbReference>
<evidence type="ECO:0000256" key="7">
    <source>
        <dbReference type="SAM" id="MobiDB-lite"/>
    </source>
</evidence>
<feature type="region of interest" description="Disordered" evidence="7">
    <location>
        <begin position="326"/>
        <end position="358"/>
    </location>
</feature>
<reference evidence="8" key="1">
    <citation type="submission" date="2015-12" db="EMBL/GenBank/DDBJ databases">
        <title>Update maize B73 reference genome by single molecule sequencing technologies.</title>
        <authorList>
            <consortium name="Maize Genome Sequencing Project"/>
            <person name="Ware D."/>
        </authorList>
    </citation>
    <scope>NUCLEOTIDE SEQUENCE</scope>
    <source>
        <tissue evidence="8">Seedling</tissue>
    </source>
</reference>
<feature type="compositionally biased region" description="Basic residues" evidence="7">
    <location>
        <begin position="150"/>
        <end position="159"/>
    </location>
</feature>
<dbReference type="ExpressionAtlas" id="A0A1D6QA82">
    <property type="expression patterns" value="baseline and differential"/>
</dbReference>
<dbReference type="Gene3D" id="2.60.120.650">
    <property type="entry name" value="Cupin"/>
    <property type="match status" value="2"/>
</dbReference>
<protein>
    <submittedName>
        <fullName evidence="8">Transcription factor jumonji (JmjC) domain-containing protein</fullName>
    </submittedName>
</protein>
<feature type="compositionally biased region" description="Basic residues" evidence="7">
    <location>
        <begin position="268"/>
        <end position="278"/>
    </location>
</feature>
<evidence type="ECO:0000256" key="6">
    <source>
        <dbReference type="ARBA" id="ARBA00023242"/>
    </source>
</evidence>
<dbReference type="FunFam" id="2.60.120.650:FF:000033">
    <property type="entry name" value="Transcription factor jumonji (JmjC) domain-containing protein"/>
    <property type="match status" value="1"/>
</dbReference>
<feature type="compositionally biased region" description="Basic and acidic residues" evidence="7">
    <location>
        <begin position="222"/>
        <end position="234"/>
    </location>
</feature>
<evidence type="ECO:0000256" key="4">
    <source>
        <dbReference type="ARBA" id="ARBA00023015"/>
    </source>
</evidence>
<dbReference type="GO" id="GO:0005634">
    <property type="term" value="C:nucleus"/>
    <property type="evidence" value="ECO:0007669"/>
    <property type="project" value="UniProtKB-SubCell"/>
</dbReference>
<dbReference type="Pfam" id="PF10497">
    <property type="entry name" value="zf-4CXXC_R1"/>
    <property type="match status" value="1"/>
</dbReference>
<dbReference type="AlphaFoldDB" id="A0A1D6QA82"/>
<evidence type="ECO:0000256" key="1">
    <source>
        <dbReference type="ARBA" id="ARBA00004123"/>
    </source>
</evidence>
<keyword evidence="4" id="KW-0805">Transcription regulation</keyword>
<feature type="region of interest" description="Disordered" evidence="7">
    <location>
        <begin position="1218"/>
        <end position="1241"/>
    </location>
</feature>
<dbReference type="FunCoup" id="A0A1D6QA82">
    <property type="interactions" value="8"/>
</dbReference>
<feature type="region of interest" description="Disordered" evidence="7">
    <location>
        <begin position="1"/>
        <end position="72"/>
    </location>
</feature>
<feature type="region of interest" description="Disordered" evidence="7">
    <location>
        <begin position="97"/>
        <end position="168"/>
    </location>
</feature>
<dbReference type="InParanoid" id="A0A1D6QA82"/>
<feature type="compositionally biased region" description="Basic residues" evidence="7">
    <location>
        <begin position="328"/>
        <end position="343"/>
    </location>
</feature>
<feature type="region of interest" description="Disordered" evidence="7">
    <location>
        <begin position="908"/>
        <end position="930"/>
    </location>
</feature>
<feature type="compositionally biased region" description="Polar residues" evidence="7">
    <location>
        <begin position="967"/>
        <end position="991"/>
    </location>
</feature>
<dbReference type="InterPro" id="IPR045109">
    <property type="entry name" value="LSDs-like"/>
</dbReference>